<keyword evidence="1" id="KW-0805">Transcription regulation</keyword>
<gene>
    <name evidence="6" type="ORF">BN46_0153</name>
    <name evidence="7" type="ORF">HMPREF9719_00397</name>
</gene>
<evidence type="ECO:0000313" key="8">
    <source>
        <dbReference type="Proteomes" id="UP000006078"/>
    </source>
</evidence>
<evidence type="ECO:0000259" key="5">
    <source>
        <dbReference type="PROSITE" id="PS50949"/>
    </source>
</evidence>
<dbReference type="GO" id="GO:0003677">
    <property type="term" value="F:DNA binding"/>
    <property type="evidence" value="ECO:0007669"/>
    <property type="project" value="UniProtKB-KW"/>
</dbReference>
<keyword evidence="3" id="KW-0804">Transcription</keyword>
<dbReference type="PROSITE" id="PS50949">
    <property type="entry name" value="HTH_GNTR"/>
    <property type="match status" value="1"/>
</dbReference>
<dbReference type="Gene3D" id="1.10.10.10">
    <property type="entry name" value="Winged helix-like DNA-binding domain superfamily/Winged helix DNA-binding domain"/>
    <property type="match status" value="1"/>
</dbReference>
<evidence type="ECO:0000256" key="1">
    <source>
        <dbReference type="ARBA" id="ARBA00023015"/>
    </source>
</evidence>
<dbReference type="CDD" id="cd07377">
    <property type="entry name" value="WHTH_GntR"/>
    <property type="match status" value="1"/>
</dbReference>
<feature type="domain" description="HTH gntR-type" evidence="5">
    <location>
        <begin position="1"/>
        <end position="67"/>
    </location>
</feature>
<evidence type="ECO:0000256" key="4">
    <source>
        <dbReference type="SAM" id="MobiDB-lite"/>
    </source>
</evidence>
<dbReference type="Proteomes" id="UP000011016">
    <property type="component" value="Unassembled WGS sequence"/>
</dbReference>
<dbReference type="SUPFAM" id="SSF46785">
    <property type="entry name" value="Winged helix' DNA-binding domain"/>
    <property type="match status" value="1"/>
</dbReference>
<dbReference type="Pfam" id="PF00392">
    <property type="entry name" value="GntR"/>
    <property type="match status" value="1"/>
</dbReference>
<dbReference type="PANTHER" id="PTHR43537:SF24">
    <property type="entry name" value="GLUCONATE OPERON TRANSCRIPTIONAL REPRESSOR"/>
    <property type="match status" value="1"/>
</dbReference>
<keyword evidence="8" id="KW-1185">Reference proteome</keyword>
<dbReference type="InterPro" id="IPR008920">
    <property type="entry name" value="TF_FadR/GntR_C"/>
</dbReference>
<dbReference type="InterPro" id="IPR000524">
    <property type="entry name" value="Tscrpt_reg_HTH_GntR"/>
</dbReference>
<evidence type="ECO:0000256" key="3">
    <source>
        <dbReference type="ARBA" id="ARBA00023163"/>
    </source>
</evidence>
<dbReference type="SMART" id="SM00895">
    <property type="entry name" value="FCD"/>
    <property type="match status" value="1"/>
</dbReference>
<dbReference type="Gene3D" id="1.20.120.530">
    <property type="entry name" value="GntR ligand-binding domain-like"/>
    <property type="match status" value="1"/>
</dbReference>
<reference evidence="6 9" key="1">
    <citation type="journal article" date="2012" name="J. Bacteriol.">
        <title>Draft Genome Sequence of Turicella otitidis ATCC 51513, Isolated from Middle Ear Fluid from a Child with Otitis Media.</title>
        <authorList>
            <person name="Brinkrolf K."/>
            <person name="Schneider J."/>
            <person name="Knecht M."/>
            <person name="Ruckert C."/>
            <person name="Tauch A."/>
        </authorList>
    </citation>
    <scope>NUCLEOTIDE SEQUENCE [LARGE SCALE GENOMIC DNA]</scope>
    <source>
        <strain evidence="6 9">ATCC 51513</strain>
    </source>
</reference>
<dbReference type="EMBL" id="CAJZ01000023">
    <property type="protein sequence ID" value="CCI82904.1"/>
    <property type="molecule type" value="Genomic_DNA"/>
</dbReference>
<evidence type="ECO:0000313" key="7">
    <source>
        <dbReference type="EMBL" id="EJZ82666.1"/>
    </source>
</evidence>
<dbReference type="AlphaFoldDB" id="I7LB94"/>
<dbReference type="EMBL" id="AHAE01000022">
    <property type="protein sequence ID" value="EJZ82666.1"/>
    <property type="molecule type" value="Genomic_DNA"/>
</dbReference>
<dbReference type="STRING" id="29321.AAV33_09270"/>
<protein>
    <submittedName>
        <fullName evidence="6">Putative HTH-type transcriptional regulator</fullName>
    </submittedName>
</protein>
<name>I7LB94_9CORY</name>
<dbReference type="Proteomes" id="UP000006078">
    <property type="component" value="Unassembled WGS sequence"/>
</dbReference>
<keyword evidence="2" id="KW-0238">DNA-binding</keyword>
<dbReference type="SUPFAM" id="SSF48008">
    <property type="entry name" value="GntR ligand-binding domain-like"/>
    <property type="match status" value="1"/>
</dbReference>
<dbReference type="InterPro" id="IPR036388">
    <property type="entry name" value="WH-like_DNA-bd_sf"/>
</dbReference>
<organism evidence="6 9">
    <name type="scientific">Corynebacterium otitidis ATCC 51513</name>
    <dbReference type="NCBI Taxonomy" id="883169"/>
    <lineage>
        <taxon>Bacteria</taxon>
        <taxon>Bacillati</taxon>
        <taxon>Actinomycetota</taxon>
        <taxon>Actinomycetes</taxon>
        <taxon>Mycobacteriales</taxon>
        <taxon>Corynebacteriaceae</taxon>
        <taxon>Corynebacterium</taxon>
    </lineage>
</organism>
<dbReference type="eggNOG" id="COG1802">
    <property type="taxonomic scope" value="Bacteria"/>
</dbReference>
<dbReference type="HOGENOM" id="CLU_017584_5_5_11"/>
<dbReference type="PATRIC" id="fig|883169.3.peg.373"/>
<evidence type="ECO:0000256" key="2">
    <source>
        <dbReference type="ARBA" id="ARBA00023125"/>
    </source>
</evidence>
<dbReference type="RefSeq" id="WP_004600287.1">
    <property type="nucleotide sequence ID" value="NZ_HF541865.1"/>
</dbReference>
<dbReference type="Pfam" id="PF07729">
    <property type="entry name" value="FCD"/>
    <property type="match status" value="1"/>
</dbReference>
<dbReference type="PANTHER" id="PTHR43537">
    <property type="entry name" value="TRANSCRIPTIONAL REGULATOR, GNTR FAMILY"/>
    <property type="match status" value="1"/>
</dbReference>
<evidence type="ECO:0000313" key="6">
    <source>
        <dbReference type="EMBL" id="CCI82904.1"/>
    </source>
</evidence>
<reference evidence="7 8" key="2">
    <citation type="submission" date="2012-08" db="EMBL/GenBank/DDBJ databases">
        <title>The Genome Sequence of Turicella otitidis ATCC 51513.</title>
        <authorList>
            <consortium name="The Broad Institute Genome Sequencing Platform"/>
            <person name="Earl A."/>
            <person name="Ward D."/>
            <person name="Feldgarden M."/>
            <person name="Gevers D."/>
            <person name="Huys G."/>
            <person name="Walker B."/>
            <person name="Young S.K."/>
            <person name="Zeng Q."/>
            <person name="Gargeya S."/>
            <person name="Fitzgerald M."/>
            <person name="Haas B."/>
            <person name="Abouelleil A."/>
            <person name="Alvarado L."/>
            <person name="Arachchi H.M."/>
            <person name="Berlin A.M."/>
            <person name="Chapman S.B."/>
            <person name="Goldberg J."/>
            <person name="Griggs A."/>
            <person name="Gujja S."/>
            <person name="Hansen M."/>
            <person name="Howarth C."/>
            <person name="Imamovic A."/>
            <person name="Larimer J."/>
            <person name="McCowen C."/>
            <person name="Montmayeur A."/>
            <person name="Murphy C."/>
            <person name="Neiman D."/>
            <person name="Pearson M."/>
            <person name="Priest M."/>
            <person name="Roberts A."/>
            <person name="Saif S."/>
            <person name="Shea T."/>
            <person name="Sisk P."/>
            <person name="Sykes S."/>
            <person name="Wortman J."/>
            <person name="Nusbaum C."/>
            <person name="Birren B."/>
        </authorList>
    </citation>
    <scope>NUCLEOTIDE SEQUENCE [LARGE SCALE GENOMIC DNA]</scope>
    <source>
        <strain evidence="7 8">ATCC 51513</strain>
    </source>
</reference>
<dbReference type="SMART" id="SM00345">
    <property type="entry name" value="HTH_GNTR"/>
    <property type="match status" value="1"/>
</dbReference>
<dbReference type="InterPro" id="IPR011711">
    <property type="entry name" value="GntR_C"/>
</dbReference>
<comment type="caution">
    <text evidence="6">The sequence shown here is derived from an EMBL/GenBank/DDBJ whole genome shotgun (WGS) entry which is preliminary data.</text>
</comment>
<dbReference type="InterPro" id="IPR036390">
    <property type="entry name" value="WH_DNA-bd_sf"/>
</dbReference>
<evidence type="ECO:0000313" key="9">
    <source>
        <dbReference type="Proteomes" id="UP000011016"/>
    </source>
</evidence>
<proteinExistence type="predicted"/>
<feature type="region of interest" description="Disordered" evidence="4">
    <location>
        <begin position="1"/>
        <end position="21"/>
    </location>
</feature>
<dbReference type="OrthoDB" id="5243844at2"/>
<accession>I7LB94</accession>
<sequence length="213" mass="22416">MRASEAADTLRRAASAGRLRPGERLPEERAAAHLGVSRNTLREAFAALVADGILVREPHRGVVVAAPGAADVAEIYTARLVIEPAALRLGGGLDEGRLEALVARAEALRDNGELDAVADANQEFHRMLVAAAGSRHLDREMGRLLALMRLGFLRIAAAVPGFHARFVADNRAVADLVAAGDRSGAAALLESQLARTRELLAGRADGERASTPA</sequence>
<dbReference type="GO" id="GO:0003700">
    <property type="term" value="F:DNA-binding transcription factor activity"/>
    <property type="evidence" value="ECO:0007669"/>
    <property type="project" value="InterPro"/>
</dbReference>